<protein>
    <submittedName>
        <fullName evidence="1">Putative secreted protein</fullName>
    </submittedName>
</protein>
<gene>
    <name evidence="1" type="ORF">NCTC12204_01358</name>
</gene>
<dbReference type="RefSeq" id="WP_010737530.1">
    <property type="nucleotide sequence ID" value="NZ_AP027299.1"/>
</dbReference>
<evidence type="ECO:0000313" key="1">
    <source>
        <dbReference type="EMBL" id="VTQ63810.1"/>
    </source>
</evidence>
<evidence type="ECO:0000313" key="2">
    <source>
        <dbReference type="Proteomes" id="UP000352698"/>
    </source>
</evidence>
<accession>A0A449E3J2</accession>
<organism evidence="1 2">
    <name type="scientific">Enterococcus hirae</name>
    <dbReference type="NCBI Taxonomy" id="1354"/>
    <lineage>
        <taxon>Bacteria</taxon>
        <taxon>Bacillati</taxon>
        <taxon>Bacillota</taxon>
        <taxon>Bacilli</taxon>
        <taxon>Lactobacillales</taxon>
        <taxon>Enterococcaceae</taxon>
        <taxon>Enterococcus</taxon>
    </lineage>
</organism>
<dbReference type="Proteomes" id="UP000352698">
    <property type="component" value="Unassembled WGS sequence"/>
</dbReference>
<dbReference type="PROSITE" id="PS51257">
    <property type="entry name" value="PROKAR_LIPOPROTEIN"/>
    <property type="match status" value="1"/>
</dbReference>
<proteinExistence type="predicted"/>
<dbReference type="EMBL" id="CABEEP010000001">
    <property type="protein sequence ID" value="VTQ63810.1"/>
    <property type="molecule type" value="Genomic_DNA"/>
</dbReference>
<reference evidence="1 2" key="1">
    <citation type="submission" date="2019-05" db="EMBL/GenBank/DDBJ databases">
        <authorList>
            <consortium name="Pathogen Informatics"/>
        </authorList>
    </citation>
    <scope>NUCLEOTIDE SEQUENCE [LARGE SCALE GENOMIC DNA]</scope>
    <source>
        <strain evidence="1 2">NCTC12204</strain>
    </source>
</reference>
<name>A0A449E3J2_ENTHR</name>
<dbReference type="NCBIfam" id="NF046016">
    <property type="entry name" value="LMxysn_1693_fam"/>
    <property type="match status" value="1"/>
</dbReference>
<sequence length="150" mass="16950">MKKYLFRTILVSTSLLTLGTAVTSCVPVLADETNSSGIAICSDDEYYVLDEPSIQTKTWSQPQSWCVSKGNRTYLGTETHNRKTTLSIGATIFGMNIKIGNEYSVSGKFKKYRQNARITVTYRVYRKVDNKYIRTQTATANTQYIDYVAI</sequence>
<dbReference type="AlphaFoldDB" id="A0A449E3J2"/>
<comment type="caution">
    <text evidence="1">The sequence shown here is derived from an EMBL/GenBank/DDBJ whole genome shotgun (WGS) entry which is preliminary data.</text>
</comment>